<keyword evidence="2" id="KW-1185">Reference proteome</keyword>
<evidence type="ECO:0000313" key="1">
    <source>
        <dbReference type="EMBL" id="KAJ9108916.1"/>
    </source>
</evidence>
<evidence type="ECO:0000313" key="2">
    <source>
        <dbReference type="Proteomes" id="UP001227268"/>
    </source>
</evidence>
<name>A0ACC2WCX8_9TREE</name>
<accession>A0ACC2WCX8</accession>
<comment type="caution">
    <text evidence="1">The sequence shown here is derived from an EMBL/GenBank/DDBJ whole genome shotgun (WGS) entry which is preliminary data.</text>
</comment>
<gene>
    <name evidence="1" type="ORF">QFC21_000237</name>
</gene>
<dbReference type="Proteomes" id="UP001227268">
    <property type="component" value="Unassembled WGS sequence"/>
</dbReference>
<dbReference type="EMBL" id="JASBWT010000001">
    <property type="protein sequence ID" value="KAJ9108916.1"/>
    <property type="molecule type" value="Genomic_DNA"/>
</dbReference>
<sequence>MPSPQLPLSDTTAFVETKNGTGVDKTGKQHIDMAEVIATPTTSASKIKSYPLPDKPKVNAETYADIQWMVHTLPTHAVGQGTLMRPIALDYSDTSSGAFEQQTEDSRVSRSARPNLLQAAAVPTLFPPWFPPEGHHQRPAPRHPPSRADVLLFQAALNGIRKSSATPTRSPNPGPNEWVSMREGASPNDQKLKVVDGVVRGRHSVLQDESFPPANPRDHLTDTPMWAKGSLDYVTMTSADGVSHDMLSPDDRIAFLPSPQIDTTRKLRNPSASIESLPTSDTLASPAAMGFEPRQGLAGASVSKVFGSTGATEARPTSSTRAPSGTVAGPSAAPTLFSASKGVFKPVPPTMSVFGAAFRTDAFGQVAPNVPRQQQTHAKPSRSNNPVARRARALPPPLKHLLPRNPAKWHTDGLTRKTARGSRGGQNGKRAKEEHHAVREKVESETKDLMCLEILT</sequence>
<reference evidence="1" key="1">
    <citation type="submission" date="2023-04" db="EMBL/GenBank/DDBJ databases">
        <title>Draft Genome sequencing of Naganishia species isolated from polar environments using Oxford Nanopore Technology.</title>
        <authorList>
            <person name="Leo P."/>
            <person name="Venkateswaran K."/>
        </authorList>
    </citation>
    <scope>NUCLEOTIDE SEQUENCE</scope>
    <source>
        <strain evidence="1">MNA-CCFEE 5423</strain>
    </source>
</reference>
<protein>
    <submittedName>
        <fullName evidence="1">Uncharacterized protein</fullName>
    </submittedName>
</protein>
<proteinExistence type="predicted"/>
<organism evidence="1 2">
    <name type="scientific">Naganishia friedmannii</name>
    <dbReference type="NCBI Taxonomy" id="89922"/>
    <lineage>
        <taxon>Eukaryota</taxon>
        <taxon>Fungi</taxon>
        <taxon>Dikarya</taxon>
        <taxon>Basidiomycota</taxon>
        <taxon>Agaricomycotina</taxon>
        <taxon>Tremellomycetes</taxon>
        <taxon>Filobasidiales</taxon>
        <taxon>Filobasidiaceae</taxon>
        <taxon>Naganishia</taxon>
    </lineage>
</organism>